<protein>
    <recommendedName>
        <fullName evidence="5">Glutathione peroxidase</fullName>
    </recommendedName>
</protein>
<dbReference type="PRINTS" id="PR01011">
    <property type="entry name" value="GLUTPROXDASE"/>
</dbReference>
<keyword evidence="2 5" id="KW-0575">Peroxidase</keyword>
<keyword evidence="3 5" id="KW-0560">Oxidoreductase</keyword>
<dbReference type="InterPro" id="IPR036249">
    <property type="entry name" value="Thioredoxin-like_sf"/>
</dbReference>
<organism evidence="8 10">
    <name type="scientific">Moraxella equi</name>
    <dbReference type="NCBI Taxonomy" id="60442"/>
    <lineage>
        <taxon>Bacteria</taxon>
        <taxon>Pseudomonadati</taxon>
        <taxon>Pseudomonadota</taxon>
        <taxon>Gammaproteobacteria</taxon>
        <taxon>Moraxellales</taxon>
        <taxon>Moraxellaceae</taxon>
        <taxon>Moraxella</taxon>
    </lineage>
</organism>
<reference evidence="8 10" key="2">
    <citation type="submission" date="2018-06" db="EMBL/GenBank/DDBJ databases">
        <authorList>
            <consortium name="Pathogen Informatics"/>
            <person name="Doyle S."/>
        </authorList>
    </citation>
    <scope>NUCLEOTIDE SEQUENCE [LARGE SCALE GENOMIC DNA]</scope>
    <source>
        <strain evidence="8 10">NCTC11012</strain>
    </source>
</reference>
<dbReference type="EMBL" id="UGQF01000001">
    <property type="protein sequence ID" value="STZ04588.1"/>
    <property type="molecule type" value="Genomic_DNA"/>
</dbReference>
<dbReference type="SUPFAM" id="SSF52833">
    <property type="entry name" value="Thioredoxin-like"/>
    <property type="match status" value="1"/>
</dbReference>
<evidence type="ECO:0000313" key="8">
    <source>
        <dbReference type="EMBL" id="STZ04588.1"/>
    </source>
</evidence>
<dbReference type="PANTHER" id="PTHR11592:SF78">
    <property type="entry name" value="GLUTATHIONE PEROXIDASE"/>
    <property type="match status" value="1"/>
</dbReference>
<dbReference type="PROSITE" id="PS51355">
    <property type="entry name" value="GLUTATHIONE_PEROXID_3"/>
    <property type="match status" value="1"/>
</dbReference>
<dbReference type="GO" id="GO:0004601">
    <property type="term" value="F:peroxidase activity"/>
    <property type="evidence" value="ECO:0007669"/>
    <property type="project" value="UniProtKB-KW"/>
</dbReference>
<keyword evidence="9" id="KW-1185">Reference proteome</keyword>
<dbReference type="InterPro" id="IPR013766">
    <property type="entry name" value="Thioredoxin_domain"/>
</dbReference>
<dbReference type="PANTHER" id="PTHR11592">
    <property type="entry name" value="GLUTATHIONE PEROXIDASE"/>
    <property type="match status" value="1"/>
</dbReference>
<evidence type="ECO:0000256" key="5">
    <source>
        <dbReference type="RuleBase" id="RU000499"/>
    </source>
</evidence>
<evidence type="ECO:0000259" key="6">
    <source>
        <dbReference type="PROSITE" id="PS51352"/>
    </source>
</evidence>
<dbReference type="CDD" id="cd00340">
    <property type="entry name" value="GSH_Peroxidase"/>
    <property type="match status" value="1"/>
</dbReference>
<evidence type="ECO:0000256" key="1">
    <source>
        <dbReference type="ARBA" id="ARBA00006926"/>
    </source>
</evidence>
<dbReference type="InterPro" id="IPR000889">
    <property type="entry name" value="Glutathione_peroxidase"/>
</dbReference>
<proteinExistence type="inferred from homology"/>
<evidence type="ECO:0000313" key="7">
    <source>
        <dbReference type="EMBL" id="OPH35624.1"/>
    </source>
</evidence>
<evidence type="ECO:0000313" key="9">
    <source>
        <dbReference type="Proteomes" id="UP000190777"/>
    </source>
</evidence>
<dbReference type="EMBL" id="MXAP01000112">
    <property type="protein sequence ID" value="OPH35624.1"/>
    <property type="molecule type" value="Genomic_DNA"/>
</dbReference>
<evidence type="ECO:0000256" key="3">
    <source>
        <dbReference type="ARBA" id="ARBA00023002"/>
    </source>
</evidence>
<dbReference type="FunFam" id="3.40.30.10:FF:000010">
    <property type="entry name" value="Glutathione peroxidase"/>
    <property type="match status" value="1"/>
</dbReference>
<dbReference type="RefSeq" id="WP_079326325.1">
    <property type="nucleotide sequence ID" value="NZ_MXAP01000112.1"/>
</dbReference>
<dbReference type="Proteomes" id="UP000254618">
    <property type="component" value="Unassembled WGS sequence"/>
</dbReference>
<sequence>MSIHDFSVKDIHGKEVQLSDFEGKTLLIVNTATKCSLTPQYNDLEELYQKYKDKGLVVLAFLSNDFGETPESNQEIVQFLADNYELTFPLFAKISVNDENAHPLYTYLKSKQSDEIGNSKYEILLEIISEMGLARTGDDIKWNFTKFLVNKDGKVTQRFAPTVSTKEMESAIQEELANVA</sequence>
<dbReference type="Gene3D" id="3.40.30.10">
    <property type="entry name" value="Glutaredoxin"/>
    <property type="match status" value="1"/>
</dbReference>
<dbReference type="GO" id="GO:0034599">
    <property type="term" value="P:cellular response to oxidative stress"/>
    <property type="evidence" value="ECO:0007669"/>
    <property type="project" value="TreeGrafter"/>
</dbReference>
<accession>A0A378QUV1</accession>
<dbReference type="Pfam" id="PF00255">
    <property type="entry name" value="GSHPx"/>
    <property type="match status" value="1"/>
</dbReference>
<name>A0A378QUV1_9GAMM</name>
<dbReference type="Proteomes" id="UP000190777">
    <property type="component" value="Unassembled WGS sequence"/>
</dbReference>
<evidence type="ECO:0000313" key="10">
    <source>
        <dbReference type="Proteomes" id="UP000254618"/>
    </source>
</evidence>
<evidence type="ECO:0000256" key="2">
    <source>
        <dbReference type="ARBA" id="ARBA00022559"/>
    </source>
</evidence>
<feature type="domain" description="Thioredoxin" evidence="6">
    <location>
        <begin position="1"/>
        <end position="177"/>
    </location>
</feature>
<dbReference type="PIRSF" id="PIRSF000303">
    <property type="entry name" value="Glutathion_perox"/>
    <property type="match status" value="1"/>
</dbReference>
<dbReference type="PROSITE" id="PS51352">
    <property type="entry name" value="THIOREDOXIN_2"/>
    <property type="match status" value="1"/>
</dbReference>
<comment type="similarity">
    <text evidence="1 5">Belongs to the glutathione peroxidase family.</text>
</comment>
<reference evidence="7 9" key="1">
    <citation type="submission" date="2017-03" db="EMBL/GenBank/DDBJ databases">
        <title>Draft genome sequence of Moraxella equi CCUG 4950T type strain.</title>
        <authorList>
            <person name="Salva-Serra F."/>
            <person name="Engstrom-Jakobsson H."/>
            <person name="Thorell K."/>
            <person name="Jaen-Luchoro D."/>
            <person name="Gonzales-Siles L."/>
            <person name="Karlsson R."/>
            <person name="Yazdan S."/>
            <person name="Boulund F."/>
            <person name="Johnning A."/>
            <person name="Engstrand L."/>
            <person name="Kristiansson E."/>
            <person name="Moore E."/>
        </authorList>
    </citation>
    <scope>NUCLEOTIDE SEQUENCE [LARGE SCALE GENOMIC DNA]</scope>
    <source>
        <strain evidence="7 9">CCUG 4950</strain>
    </source>
</reference>
<gene>
    <name evidence="8" type="primary">bsaA_2</name>
    <name evidence="7" type="ORF">B5J93_10495</name>
    <name evidence="8" type="ORF">NCTC11012_02871</name>
</gene>
<dbReference type="AlphaFoldDB" id="A0A378QUV1"/>
<feature type="active site" evidence="4">
    <location>
        <position position="35"/>
    </location>
</feature>
<evidence type="ECO:0000256" key="4">
    <source>
        <dbReference type="PIRSR" id="PIRSR000303-1"/>
    </source>
</evidence>